<dbReference type="GO" id="GO:0005886">
    <property type="term" value="C:plasma membrane"/>
    <property type="evidence" value="ECO:0007669"/>
    <property type="project" value="TreeGrafter"/>
</dbReference>
<evidence type="ECO:0000256" key="3">
    <source>
        <dbReference type="SAM" id="Phobius"/>
    </source>
</evidence>
<dbReference type="AlphaFoldDB" id="A0A506U6Z5"/>
<keyword evidence="5" id="KW-1185">Reference proteome</keyword>
<feature type="transmembrane region" description="Helical" evidence="3">
    <location>
        <begin position="82"/>
        <end position="104"/>
    </location>
</feature>
<organism evidence="4 5">
    <name type="scientific">Martelella alba</name>
    <dbReference type="NCBI Taxonomy" id="2590451"/>
    <lineage>
        <taxon>Bacteria</taxon>
        <taxon>Pseudomonadati</taxon>
        <taxon>Pseudomonadota</taxon>
        <taxon>Alphaproteobacteria</taxon>
        <taxon>Hyphomicrobiales</taxon>
        <taxon>Aurantimonadaceae</taxon>
        <taxon>Martelella</taxon>
    </lineage>
</organism>
<dbReference type="Proteomes" id="UP000318801">
    <property type="component" value="Unassembled WGS sequence"/>
</dbReference>
<sequence>MSGEKTEQPTEQKLRKLRQEGQVPSRKNVGEFALLTFTTFLIIALMPNMIAALMELTKSVINDVATNAEQPGIATYDAIFRVIYLTLSICGASAAFTLFATLLLNRFNFSMKPLEPKFSKFNPMSKLKSIFGKSNLYTFIRMLIYFSAVSYLTYAIIRYNINNALQASYCDLQCEAPLMIALLKWLIYAILALLLVLAAIDYLIQSKLFISQNKMSKDDVKREYKDQEGNPEIKAERNSIARSDADAPTIGQATHIVYSDSHLVAVIYYRNANMKPYVVAKYSGPQVQTLVRQLKPTRLQLFNLPSVAYDFFRMGRLSQYMPAPSMKGMEKILEIEDKRNAAAEQNSNPG</sequence>
<dbReference type="Gene3D" id="3.40.1690.10">
    <property type="entry name" value="secretion proteins EscU"/>
    <property type="match status" value="1"/>
</dbReference>
<dbReference type="Pfam" id="PF01312">
    <property type="entry name" value="Bac_export_2"/>
    <property type="match status" value="1"/>
</dbReference>
<comment type="similarity">
    <text evidence="1">Belongs to the type III secretion exporter family.</text>
</comment>
<protein>
    <submittedName>
        <fullName evidence="4">EscU/YscU/HrcU family type III secretion system export apparatus switch protein</fullName>
    </submittedName>
</protein>
<dbReference type="InterPro" id="IPR006135">
    <property type="entry name" value="T3SS_substrate_exporter"/>
</dbReference>
<keyword evidence="3" id="KW-0472">Membrane</keyword>
<keyword evidence="3" id="KW-1133">Transmembrane helix</keyword>
<dbReference type="OrthoDB" id="9807950at2"/>
<dbReference type="GO" id="GO:0009306">
    <property type="term" value="P:protein secretion"/>
    <property type="evidence" value="ECO:0007669"/>
    <property type="project" value="InterPro"/>
</dbReference>
<proteinExistence type="inferred from homology"/>
<dbReference type="PRINTS" id="PR00950">
    <property type="entry name" value="TYPE3IMSPROT"/>
</dbReference>
<dbReference type="PANTHER" id="PTHR30531">
    <property type="entry name" value="FLAGELLAR BIOSYNTHETIC PROTEIN FLHB"/>
    <property type="match status" value="1"/>
</dbReference>
<gene>
    <name evidence="4" type="ORF">FJU08_16070</name>
</gene>
<feature type="transmembrane region" description="Helical" evidence="3">
    <location>
        <begin position="136"/>
        <end position="157"/>
    </location>
</feature>
<accession>A0A506U6Z5</accession>
<dbReference type="InterPro" id="IPR029025">
    <property type="entry name" value="T3SS_substrate_exporter_C"/>
</dbReference>
<evidence type="ECO:0000256" key="2">
    <source>
        <dbReference type="SAM" id="MobiDB-lite"/>
    </source>
</evidence>
<comment type="caution">
    <text evidence="4">The sequence shown here is derived from an EMBL/GenBank/DDBJ whole genome shotgun (WGS) entry which is preliminary data.</text>
</comment>
<dbReference type="RefSeq" id="WP_141150042.1">
    <property type="nucleotide sequence ID" value="NZ_VHLG01000011.1"/>
</dbReference>
<keyword evidence="3" id="KW-0812">Transmembrane</keyword>
<evidence type="ECO:0000256" key="1">
    <source>
        <dbReference type="ARBA" id="ARBA00010690"/>
    </source>
</evidence>
<feature type="compositionally biased region" description="Basic and acidic residues" evidence="2">
    <location>
        <begin position="1"/>
        <end position="19"/>
    </location>
</feature>
<feature type="transmembrane region" description="Helical" evidence="3">
    <location>
        <begin position="32"/>
        <end position="54"/>
    </location>
</feature>
<evidence type="ECO:0000313" key="4">
    <source>
        <dbReference type="EMBL" id="TPW28844.1"/>
    </source>
</evidence>
<reference evidence="4 5" key="1">
    <citation type="submission" date="2019-06" db="EMBL/GenBank/DDBJ databases">
        <authorList>
            <person name="Li M."/>
        </authorList>
    </citation>
    <scope>NUCLEOTIDE SEQUENCE [LARGE SCALE GENOMIC DNA]</scope>
    <source>
        <strain evidence="4 5">BGMRC2036</strain>
    </source>
</reference>
<dbReference type="EMBL" id="VHLG01000011">
    <property type="protein sequence ID" value="TPW28844.1"/>
    <property type="molecule type" value="Genomic_DNA"/>
</dbReference>
<evidence type="ECO:0000313" key="5">
    <source>
        <dbReference type="Proteomes" id="UP000318801"/>
    </source>
</evidence>
<feature type="region of interest" description="Disordered" evidence="2">
    <location>
        <begin position="1"/>
        <end position="22"/>
    </location>
</feature>
<dbReference type="PANTHER" id="PTHR30531:SF14">
    <property type="entry name" value="SURFACE PRESENTATION OF ANTIGENS PROTEIN SPAS"/>
    <property type="match status" value="1"/>
</dbReference>
<name>A0A506U6Z5_9HYPH</name>
<feature type="transmembrane region" description="Helical" evidence="3">
    <location>
        <begin position="185"/>
        <end position="204"/>
    </location>
</feature>